<accession>A0ABD0RVY8</accession>
<proteinExistence type="predicted"/>
<dbReference type="EMBL" id="JAMKFB020000002">
    <property type="protein sequence ID" value="KAL0201440.1"/>
    <property type="molecule type" value="Genomic_DNA"/>
</dbReference>
<reference evidence="1 2" key="1">
    <citation type="submission" date="2024-05" db="EMBL/GenBank/DDBJ databases">
        <title>Genome sequencing and assembly of Indian major carp, Cirrhinus mrigala (Hamilton, 1822).</title>
        <authorList>
            <person name="Mohindra V."/>
            <person name="Chowdhury L.M."/>
            <person name="Lal K."/>
            <person name="Jena J.K."/>
        </authorList>
    </citation>
    <scope>NUCLEOTIDE SEQUENCE [LARGE SCALE GENOMIC DNA]</scope>
    <source>
        <strain evidence="1">CM1030</strain>
        <tissue evidence="1">Blood</tissue>
    </source>
</reference>
<sequence>IRRTYPCRNNQDEDVSQFLEDITYSLSCRSINRIKRSPDSQCNTYEGIKLEIKTSTQGNTKLIWKNIPAGIMNKYKYVNIEILQNTHSSGNNEDPKQVGNFRISHPSGDLDTSVLLNAGLQPRLQLYISDYHSGTPVTWYGPEFDGANRVIPIRIKGLDASLQLYTKDGKACARLYIKKTFSNWQTVLKYSWVGFYKSSQRENDGYYTYQYAVKFALIDSNTRENYDIYQYNSNLTITPGVQIRFLLDDKYDKVLAQTKPWENYEEVTSVCDKGNHQPDPSSLWSFPEFFYEPGYYDANSVIPAKILGYDAGLQLFTQDGYACARLYIKKTFTDWEDAFKSSWVGFYTSSQDTNKGYNTYHYVVKFEKMEGGTKNFDIYQYKSEITIASGVQIRFLKDDGYDEKLVETKPWSF</sequence>
<feature type="non-terminal residue" evidence="1">
    <location>
        <position position="1"/>
    </location>
</feature>
<gene>
    <name evidence="1" type="ORF">M9458_004627</name>
</gene>
<name>A0ABD0RVY8_CIRMR</name>
<comment type="caution">
    <text evidence="1">The sequence shown here is derived from an EMBL/GenBank/DDBJ whole genome shotgun (WGS) entry which is preliminary data.</text>
</comment>
<protein>
    <submittedName>
        <fullName evidence="1">Uncharacterized protein</fullName>
    </submittedName>
</protein>
<keyword evidence="2" id="KW-1185">Reference proteome</keyword>
<organism evidence="1 2">
    <name type="scientific">Cirrhinus mrigala</name>
    <name type="common">Mrigala</name>
    <dbReference type="NCBI Taxonomy" id="683832"/>
    <lineage>
        <taxon>Eukaryota</taxon>
        <taxon>Metazoa</taxon>
        <taxon>Chordata</taxon>
        <taxon>Craniata</taxon>
        <taxon>Vertebrata</taxon>
        <taxon>Euteleostomi</taxon>
        <taxon>Actinopterygii</taxon>
        <taxon>Neopterygii</taxon>
        <taxon>Teleostei</taxon>
        <taxon>Ostariophysi</taxon>
        <taxon>Cypriniformes</taxon>
        <taxon>Cyprinidae</taxon>
        <taxon>Labeoninae</taxon>
        <taxon>Labeonini</taxon>
        <taxon>Cirrhinus</taxon>
    </lineage>
</organism>
<dbReference type="AlphaFoldDB" id="A0ABD0RVY8"/>
<dbReference type="Proteomes" id="UP001529510">
    <property type="component" value="Unassembled WGS sequence"/>
</dbReference>
<evidence type="ECO:0000313" key="2">
    <source>
        <dbReference type="Proteomes" id="UP001529510"/>
    </source>
</evidence>
<evidence type="ECO:0000313" key="1">
    <source>
        <dbReference type="EMBL" id="KAL0201440.1"/>
    </source>
</evidence>